<feature type="domain" description="Shikimate dehydrogenase substrate binding N-terminal" evidence="3">
    <location>
        <begin position="8"/>
        <end position="89"/>
    </location>
</feature>
<dbReference type="InterPro" id="IPR046346">
    <property type="entry name" value="Aminoacid_DH-like_N_sf"/>
</dbReference>
<dbReference type="InterPro" id="IPR013708">
    <property type="entry name" value="Shikimate_DH-bd_N"/>
</dbReference>
<accession>A0ABP8ZSG8</accession>
<evidence type="ECO:0000313" key="5">
    <source>
        <dbReference type="Proteomes" id="UP001501645"/>
    </source>
</evidence>
<dbReference type="RefSeq" id="WP_345435456.1">
    <property type="nucleotide sequence ID" value="NZ_BAABKO010000001.1"/>
</dbReference>
<proteinExistence type="predicted"/>
<dbReference type="PANTHER" id="PTHR21089">
    <property type="entry name" value="SHIKIMATE DEHYDROGENASE"/>
    <property type="match status" value="1"/>
</dbReference>
<dbReference type="SUPFAM" id="SSF53223">
    <property type="entry name" value="Aminoacid dehydrogenase-like, N-terminal domain"/>
    <property type="match status" value="1"/>
</dbReference>
<name>A0ABP8ZSG8_9MICO</name>
<keyword evidence="2" id="KW-0028">Amino-acid biosynthesis</keyword>
<organism evidence="4 5">
    <name type="scientific">Microbacterium gilvum</name>
    <dbReference type="NCBI Taxonomy" id="1336204"/>
    <lineage>
        <taxon>Bacteria</taxon>
        <taxon>Bacillati</taxon>
        <taxon>Actinomycetota</taxon>
        <taxon>Actinomycetes</taxon>
        <taxon>Micrococcales</taxon>
        <taxon>Microbacteriaceae</taxon>
        <taxon>Microbacterium</taxon>
    </lineage>
</organism>
<gene>
    <name evidence="4" type="ORF">GCM10023351_04210</name>
</gene>
<comment type="caution">
    <text evidence="4">The sequence shown here is derived from an EMBL/GenBank/DDBJ whole genome shotgun (WGS) entry which is preliminary data.</text>
</comment>
<keyword evidence="5" id="KW-1185">Reference proteome</keyword>
<dbReference type="Gene3D" id="3.40.50.720">
    <property type="entry name" value="NAD(P)-binding Rossmann-like Domain"/>
    <property type="match status" value="1"/>
</dbReference>
<evidence type="ECO:0000256" key="1">
    <source>
        <dbReference type="ARBA" id="ARBA00004871"/>
    </source>
</evidence>
<sequence>MSDALLEVWGDPISHSRSPDLHGAAYRLLGLDWEFARRRVPGEVFDETLAGALGRVRGLAVTMPLKERAFRAAGWHGRRAELTGAVNTLFFGAPSRDLPGIAEWDGASPVGFNTDVGGIVRALGELGIDELEHARIAGAGATAASALVALSELGARRVDVVARTPERAEPLVAIGGRAGVDVRVSSFDAAHAAVDLTIATLPGGAALPDDTADRLADAGGALFDVAYAPWPSALATRWRPGAAHSGLGMLLHQAVLQVRIFTTGGLDEPLPGEEAVVAAMRSALMGD</sequence>
<dbReference type="EMBL" id="BAABKO010000001">
    <property type="protein sequence ID" value="GAA4764596.1"/>
    <property type="molecule type" value="Genomic_DNA"/>
</dbReference>
<evidence type="ECO:0000313" key="4">
    <source>
        <dbReference type="EMBL" id="GAA4764596.1"/>
    </source>
</evidence>
<dbReference type="Proteomes" id="UP001501645">
    <property type="component" value="Unassembled WGS sequence"/>
</dbReference>
<comment type="pathway">
    <text evidence="1">Metabolic intermediate biosynthesis; chorismate biosynthesis; chorismate from D-erythrose 4-phosphate and phosphoenolpyruvate: step 4/7.</text>
</comment>
<keyword evidence="2" id="KW-0057">Aromatic amino acid biosynthesis</keyword>
<dbReference type="Pfam" id="PF08501">
    <property type="entry name" value="Shikimate_dh_N"/>
    <property type="match status" value="1"/>
</dbReference>
<dbReference type="SUPFAM" id="SSF51735">
    <property type="entry name" value="NAD(P)-binding Rossmann-fold domains"/>
    <property type="match status" value="1"/>
</dbReference>
<dbReference type="PANTHER" id="PTHR21089:SF1">
    <property type="entry name" value="BIFUNCTIONAL 3-DEHYDROQUINATE DEHYDRATASE_SHIKIMATE DEHYDROGENASE, CHLOROPLASTIC"/>
    <property type="match status" value="1"/>
</dbReference>
<evidence type="ECO:0000256" key="2">
    <source>
        <dbReference type="ARBA" id="ARBA00023141"/>
    </source>
</evidence>
<reference evidence="5" key="1">
    <citation type="journal article" date="2019" name="Int. J. Syst. Evol. Microbiol.">
        <title>The Global Catalogue of Microorganisms (GCM) 10K type strain sequencing project: providing services to taxonomists for standard genome sequencing and annotation.</title>
        <authorList>
            <consortium name="The Broad Institute Genomics Platform"/>
            <consortium name="The Broad Institute Genome Sequencing Center for Infectious Disease"/>
            <person name="Wu L."/>
            <person name="Ma J."/>
        </authorList>
    </citation>
    <scope>NUCLEOTIDE SEQUENCE [LARGE SCALE GENOMIC DNA]</scope>
    <source>
        <strain evidence="5">JCM 18537</strain>
    </source>
</reference>
<dbReference type="InterPro" id="IPR036291">
    <property type="entry name" value="NAD(P)-bd_dom_sf"/>
</dbReference>
<dbReference type="Gene3D" id="3.40.50.10860">
    <property type="entry name" value="Leucine Dehydrogenase, chain A, domain 1"/>
    <property type="match status" value="1"/>
</dbReference>
<dbReference type="InterPro" id="IPR022893">
    <property type="entry name" value="Shikimate_DH_fam"/>
</dbReference>
<protein>
    <submittedName>
        <fullName evidence="4">Shikimate dehydrogenase</fullName>
    </submittedName>
</protein>
<evidence type="ECO:0000259" key="3">
    <source>
        <dbReference type="Pfam" id="PF08501"/>
    </source>
</evidence>